<feature type="compositionally biased region" description="Polar residues" evidence="1">
    <location>
        <begin position="617"/>
        <end position="626"/>
    </location>
</feature>
<feature type="compositionally biased region" description="Low complexity" evidence="1">
    <location>
        <begin position="192"/>
        <end position="206"/>
    </location>
</feature>
<feature type="compositionally biased region" description="Polar residues" evidence="1">
    <location>
        <begin position="129"/>
        <end position="147"/>
    </location>
</feature>
<proteinExistence type="predicted"/>
<feature type="region of interest" description="Disordered" evidence="1">
    <location>
        <begin position="1"/>
        <end position="26"/>
    </location>
</feature>
<feature type="compositionally biased region" description="Polar residues" evidence="1">
    <location>
        <begin position="713"/>
        <end position="722"/>
    </location>
</feature>
<dbReference type="Proteomes" id="UP000054845">
    <property type="component" value="Unassembled WGS sequence"/>
</dbReference>
<feature type="compositionally biased region" description="Low complexity" evidence="1">
    <location>
        <begin position="627"/>
        <end position="641"/>
    </location>
</feature>
<feature type="region of interest" description="Disordered" evidence="1">
    <location>
        <begin position="181"/>
        <end position="211"/>
    </location>
</feature>
<keyword evidence="3" id="KW-1185">Reference proteome</keyword>
<feature type="region of interest" description="Disordered" evidence="1">
    <location>
        <begin position="254"/>
        <end position="273"/>
    </location>
</feature>
<feature type="compositionally biased region" description="Low complexity" evidence="1">
    <location>
        <begin position="397"/>
        <end position="416"/>
    </location>
</feature>
<feature type="region of interest" description="Disordered" evidence="1">
    <location>
        <begin position="129"/>
        <end position="164"/>
    </location>
</feature>
<protein>
    <recommendedName>
        <fullName evidence="4">F-box domain-containing protein</fullName>
    </recommendedName>
</protein>
<accession>A0A0P1BIN2</accession>
<feature type="compositionally biased region" description="Acidic residues" evidence="1">
    <location>
        <begin position="306"/>
        <end position="321"/>
    </location>
</feature>
<evidence type="ECO:0000313" key="3">
    <source>
        <dbReference type="Proteomes" id="UP000054845"/>
    </source>
</evidence>
<reference evidence="2 3" key="1">
    <citation type="submission" date="2014-09" db="EMBL/GenBank/DDBJ databases">
        <authorList>
            <person name="Magalhaes I.L.F."/>
            <person name="Oliveira U."/>
            <person name="Santos F.R."/>
            <person name="Vidigal T.H.D.A."/>
            <person name="Brescovit A.D."/>
            <person name="Santos A.J."/>
        </authorList>
    </citation>
    <scope>NUCLEOTIDE SEQUENCE [LARGE SCALE GENOMIC DNA]</scope>
</reference>
<feature type="region of interest" description="Disordered" evidence="1">
    <location>
        <begin position="291"/>
        <end position="351"/>
    </location>
</feature>
<evidence type="ECO:0000313" key="2">
    <source>
        <dbReference type="EMBL" id="CEH16064.1"/>
    </source>
</evidence>
<feature type="region of interest" description="Disordered" evidence="1">
    <location>
        <begin position="550"/>
        <end position="727"/>
    </location>
</feature>
<dbReference type="AlphaFoldDB" id="A0A0P1BIN2"/>
<dbReference type="EMBL" id="CCYA01000278">
    <property type="protein sequence ID" value="CEH16064.1"/>
    <property type="molecule type" value="Genomic_DNA"/>
</dbReference>
<feature type="region of interest" description="Disordered" evidence="1">
    <location>
        <begin position="389"/>
        <end position="417"/>
    </location>
</feature>
<feature type="compositionally biased region" description="Low complexity" evidence="1">
    <location>
        <begin position="326"/>
        <end position="338"/>
    </location>
</feature>
<feature type="compositionally biased region" description="Polar residues" evidence="1">
    <location>
        <begin position="258"/>
        <end position="267"/>
    </location>
</feature>
<sequence>MSSEIHSTTADTADQSLACPTTKSTTVQSSALPPELISRIFSHADPSTLLLVLRTLSSYWRNEIDTHVLPSLFGSGEWRVGLRIAKKPRVGHLWRGQLWRGPTESRSAAEHQETSNGFGNAQLTAANVADQQQSGRLASPSTVESTPSASADASASRGTADDLPEVVQARRRIVESQLGALEDELDAFPGNPASRPTPSAASSEDASSAEDSKHLVHVLPLSFKGVVKGGLTFGTPTGEYHALFEHATLPRGFERGDGSNSLPTNGQVGAGDVAGQEHGWLSQFYCSKTDVRPIPGPTVEQPTLSESEDSDSDSSDDEDELENMRGSGSLYLSGSSAGPRSQRHGSTDKELLPSERIMLAEGIAPPPRSQQVTGHSTPIARRVRQIVDEGGSRADRSGFGSTRAATAGAANPTAPSLDWSDMGVEYIRLDLTLGNEFFARRSHRANRLLRRLQDEASGEFQPCSVSRNASRKAEGKGKQRARPSGSTTPGHAPMAGLTSARAPSARSSGINTPSYSSAASTPLRPKALGGALARLAAQQAAVVSAPAASTPALGSDQASHPTSTAASPRMSELSLGSSQSAMGNGRPTTPHRSKPTPRSSSSQGGASTPSKYLGVNPVSTSAGTNCTRLGSSSGRSTGASTPARMQRNGTSSAGRGRKANVEPSMPRAKFRAHLVKAEDLRPAGPSTDAGRRSSDWDREEDRKLDSGLDAGPLTSQNGSAANGNGWRGKTAWGTGAWRHAMLDTDQPVGLLWSWSR</sequence>
<feature type="compositionally biased region" description="Basic and acidic residues" evidence="1">
    <location>
        <begin position="689"/>
        <end position="706"/>
    </location>
</feature>
<feature type="region of interest" description="Disordered" evidence="1">
    <location>
        <begin position="455"/>
        <end position="522"/>
    </location>
</feature>
<organism evidence="2 3">
    <name type="scientific">Ceraceosorus bombacis</name>
    <dbReference type="NCBI Taxonomy" id="401625"/>
    <lineage>
        <taxon>Eukaryota</taxon>
        <taxon>Fungi</taxon>
        <taxon>Dikarya</taxon>
        <taxon>Basidiomycota</taxon>
        <taxon>Ustilaginomycotina</taxon>
        <taxon>Exobasidiomycetes</taxon>
        <taxon>Ceraceosorales</taxon>
        <taxon>Ceraceosoraceae</taxon>
        <taxon>Ceraceosorus</taxon>
    </lineage>
</organism>
<evidence type="ECO:0008006" key="4">
    <source>
        <dbReference type="Google" id="ProtNLM"/>
    </source>
</evidence>
<feature type="compositionally biased region" description="Polar residues" evidence="1">
    <location>
        <begin position="505"/>
        <end position="520"/>
    </location>
</feature>
<name>A0A0P1BIN2_9BASI</name>
<feature type="compositionally biased region" description="Polar residues" evidence="1">
    <location>
        <begin position="556"/>
        <end position="566"/>
    </location>
</feature>
<feature type="compositionally biased region" description="Low complexity" evidence="1">
    <location>
        <begin position="596"/>
        <end position="610"/>
    </location>
</feature>
<evidence type="ECO:0000256" key="1">
    <source>
        <dbReference type="SAM" id="MobiDB-lite"/>
    </source>
</evidence>
<dbReference type="OrthoDB" id="3363523at2759"/>